<gene>
    <name evidence="2" type="ORF">JAZ07_14495</name>
</gene>
<dbReference type="EMBL" id="JAEPCM010000504">
    <property type="protein sequence ID" value="MCG7947550.1"/>
    <property type="molecule type" value="Genomic_DNA"/>
</dbReference>
<protein>
    <submittedName>
        <fullName evidence="2">DUF1223 domain-containing protein</fullName>
    </submittedName>
</protein>
<evidence type="ECO:0000313" key="3">
    <source>
        <dbReference type="Proteomes" id="UP000886667"/>
    </source>
</evidence>
<dbReference type="InterPro" id="IPR010634">
    <property type="entry name" value="DUF1223"/>
</dbReference>
<dbReference type="Pfam" id="PF06764">
    <property type="entry name" value="DUF1223"/>
    <property type="match status" value="1"/>
</dbReference>
<evidence type="ECO:0000256" key="1">
    <source>
        <dbReference type="SAM" id="SignalP"/>
    </source>
</evidence>
<organism evidence="2 3">
    <name type="scientific">Candidatus Thiodiazotropha taylori</name>
    <dbReference type="NCBI Taxonomy" id="2792791"/>
    <lineage>
        <taxon>Bacteria</taxon>
        <taxon>Pseudomonadati</taxon>
        <taxon>Pseudomonadota</taxon>
        <taxon>Gammaproteobacteria</taxon>
        <taxon>Chromatiales</taxon>
        <taxon>Sedimenticolaceae</taxon>
        <taxon>Candidatus Thiodiazotropha</taxon>
    </lineage>
</organism>
<dbReference type="Proteomes" id="UP000886667">
    <property type="component" value="Unassembled WGS sequence"/>
</dbReference>
<evidence type="ECO:0000313" key="2">
    <source>
        <dbReference type="EMBL" id="MCG7947550.1"/>
    </source>
</evidence>
<dbReference type="AlphaFoldDB" id="A0A9E4KHE3"/>
<comment type="caution">
    <text evidence="2">The sequence shown here is derived from an EMBL/GenBank/DDBJ whole genome shotgun (WGS) entry which is preliminary data.</text>
</comment>
<dbReference type="SUPFAM" id="SSF52833">
    <property type="entry name" value="Thioredoxin-like"/>
    <property type="match status" value="1"/>
</dbReference>
<name>A0A9E4KHE3_9GAMM</name>
<proteinExistence type="predicted"/>
<feature type="signal peptide" evidence="1">
    <location>
        <begin position="1"/>
        <end position="21"/>
    </location>
</feature>
<accession>A0A9E4KHE3</accession>
<reference evidence="2" key="1">
    <citation type="journal article" date="2021" name="Proc. Natl. Acad. Sci. U.S.A.">
        <title>Global biogeography of chemosynthetic symbionts reveals both localized and globally distributed symbiont groups. .</title>
        <authorList>
            <person name="Osvatic J.T."/>
            <person name="Wilkins L.G.E."/>
            <person name="Leibrecht L."/>
            <person name="Leray M."/>
            <person name="Zauner S."/>
            <person name="Polzin J."/>
            <person name="Camacho Y."/>
            <person name="Gros O."/>
            <person name="van Gils J.A."/>
            <person name="Eisen J.A."/>
            <person name="Petersen J.M."/>
            <person name="Yuen B."/>
        </authorList>
    </citation>
    <scope>NUCLEOTIDE SEQUENCE</scope>
    <source>
        <strain evidence="2">MAGclacostrist064TRANS</strain>
    </source>
</reference>
<dbReference type="PANTHER" id="PTHR36057">
    <property type="match status" value="1"/>
</dbReference>
<sequence>MISRQALALLLGMTLPLGMTAQALTLESPEERVQLVELFTSHGCSSCPPADRWLAKLESHPGLWQQLIPMAFHVDYWDYLGWQDRFASKAYSQRQRQYRQSGAIRSVYTPGFVVNGKEWRGWFRHPKLELGGAKKVGRLTLDVQAGVAVKAEFAPLTGMDHQGLEANLVILGFDLESEIGAGENRGRTLSEHFVVLSHSRSAQQTRAGEWSLPWPEFSPHDSKRLAVVLWLSHPESGEPVQAVGGWLPG</sequence>
<dbReference type="PANTHER" id="PTHR36057:SF1">
    <property type="entry name" value="LIPOPROTEIN LIPID ATTACHMENT SITE-LIKE PROTEIN, PUTATIVE (DUF1223)-RELATED"/>
    <property type="match status" value="1"/>
</dbReference>
<feature type="chain" id="PRO_5039328154" evidence="1">
    <location>
        <begin position="22"/>
        <end position="249"/>
    </location>
</feature>
<dbReference type="InterPro" id="IPR036249">
    <property type="entry name" value="Thioredoxin-like_sf"/>
</dbReference>
<keyword evidence="1" id="KW-0732">Signal</keyword>